<gene>
    <name evidence="19" type="primary">LOC109381241</name>
</gene>
<feature type="transmembrane region" description="Helical" evidence="16">
    <location>
        <begin position="245"/>
        <end position="268"/>
    </location>
</feature>
<comment type="subcellular location">
    <subcellularLocation>
        <location evidence="3">Apical cell membrane</location>
        <topology evidence="3">Multi-pass membrane protein</topology>
    </subcellularLocation>
    <subcellularLocation>
        <location evidence="2">Cell membrane</location>
        <location evidence="2">Sarcolemma</location>
    </subcellularLocation>
</comment>
<keyword evidence="8" id="KW-0762">Sugar transport</keyword>
<dbReference type="InterPro" id="IPR045263">
    <property type="entry name" value="GLUT"/>
</dbReference>
<feature type="transmembrane region" description="Helical" evidence="16">
    <location>
        <begin position="89"/>
        <end position="115"/>
    </location>
</feature>
<evidence type="ECO:0000256" key="8">
    <source>
        <dbReference type="ARBA" id="ARBA00022597"/>
    </source>
</evidence>
<accession>A0A8B7R2Q7</accession>
<feature type="transmembrane region" description="Helical" evidence="16">
    <location>
        <begin position="121"/>
        <end position="142"/>
    </location>
</feature>
<evidence type="ECO:0000256" key="4">
    <source>
        <dbReference type="ARBA" id="ARBA00007004"/>
    </source>
</evidence>
<dbReference type="InterPro" id="IPR036259">
    <property type="entry name" value="MFS_trans_sf"/>
</dbReference>
<evidence type="ECO:0000256" key="14">
    <source>
        <dbReference type="RuleBase" id="RU003346"/>
    </source>
</evidence>
<dbReference type="InterPro" id="IPR005829">
    <property type="entry name" value="Sugar_transporter_CS"/>
</dbReference>
<feature type="transmembrane region" description="Helical" evidence="16">
    <location>
        <begin position="339"/>
        <end position="362"/>
    </location>
</feature>
<evidence type="ECO:0000256" key="3">
    <source>
        <dbReference type="ARBA" id="ARBA00004424"/>
    </source>
</evidence>
<dbReference type="InterPro" id="IPR003663">
    <property type="entry name" value="Sugar/inositol_transpt"/>
</dbReference>
<protein>
    <recommendedName>
        <fullName evidence="5">Solute carrier family 2, facilitated glucose transporter member 5</fullName>
    </recommendedName>
    <alternativeName>
        <fullName evidence="13">Fructose transporter</fullName>
    </alternativeName>
    <alternativeName>
        <fullName evidence="12">Glucose transporter type 5, small intestine</fullName>
    </alternativeName>
</protein>
<keyword evidence="6 14" id="KW-0813">Transport</keyword>
<sequence>MAWSPLLPAQPPPHFRKSQVPPTRVPDSRRHLPQRLQPTLVLATLSAAFGSAFQYGYNIAVVNTPHKVLKSFYNDTYFERHGTFMDEKVMLLLWSCTVSMFPLGGLLGSLIVGLMVDKCGWPVLLALTGVPALLQLLSLPFFPESPRYTLIQKRDEDTARQALRKLRGWADVDDEMEEMRVEGEAEKAEGRLSVLNLFTFQPLRWQLISIIVLMAGQQLSGVNAINYYADTIYASAGVEADHSQYVTVGAGVVNIVMTVISAFTVEWLGRRRLLLVGYGICGSACLTLTLALLFQSTVPELSYLGVICVFAYIAGHSIGPSPVPSVVRTEIFLQSSRPAAFMVDGAVHWLTNFIVGFVFPSIQEAIGAYSFIVFAGICLLTAVYIYVVIPETKGKTFVEINRIFAKRNKVEIPEKKEDVTDVGPHIPSAPATETSF</sequence>
<evidence type="ECO:0000256" key="6">
    <source>
        <dbReference type="ARBA" id="ARBA00022448"/>
    </source>
</evidence>
<evidence type="ECO:0000256" key="5">
    <source>
        <dbReference type="ARBA" id="ARBA00015973"/>
    </source>
</evidence>
<evidence type="ECO:0000256" key="11">
    <source>
        <dbReference type="ARBA" id="ARBA00023136"/>
    </source>
</evidence>
<evidence type="ECO:0000256" key="9">
    <source>
        <dbReference type="ARBA" id="ARBA00022692"/>
    </source>
</evidence>
<evidence type="ECO:0000259" key="17">
    <source>
        <dbReference type="PROSITE" id="PS50850"/>
    </source>
</evidence>
<dbReference type="GO" id="GO:0055056">
    <property type="term" value="F:D-glucose transmembrane transporter activity"/>
    <property type="evidence" value="ECO:0007669"/>
    <property type="project" value="TreeGrafter"/>
</dbReference>
<dbReference type="AlphaFoldDB" id="A0A8B7R2Q7"/>
<evidence type="ECO:0000256" key="13">
    <source>
        <dbReference type="ARBA" id="ARBA00031099"/>
    </source>
</evidence>
<feature type="transmembrane region" description="Helical" evidence="16">
    <location>
        <begin position="275"/>
        <end position="295"/>
    </location>
</feature>
<organism evidence="18 19">
    <name type="scientific">Hipposideros armiger</name>
    <name type="common">Great Himalayan leaf-nosed bat</name>
    <dbReference type="NCBI Taxonomy" id="186990"/>
    <lineage>
        <taxon>Eukaryota</taxon>
        <taxon>Metazoa</taxon>
        <taxon>Chordata</taxon>
        <taxon>Craniata</taxon>
        <taxon>Vertebrata</taxon>
        <taxon>Euteleostomi</taxon>
        <taxon>Mammalia</taxon>
        <taxon>Eutheria</taxon>
        <taxon>Laurasiatheria</taxon>
        <taxon>Chiroptera</taxon>
        <taxon>Yinpterochiroptera</taxon>
        <taxon>Rhinolophoidea</taxon>
        <taxon>Hipposideridae</taxon>
        <taxon>Hipposideros</taxon>
    </lineage>
</organism>
<dbReference type="SUPFAM" id="SSF103473">
    <property type="entry name" value="MFS general substrate transporter"/>
    <property type="match status" value="1"/>
</dbReference>
<dbReference type="OrthoDB" id="4540492at2759"/>
<dbReference type="KEGG" id="hai:109381241"/>
<evidence type="ECO:0000256" key="12">
    <source>
        <dbReference type="ARBA" id="ARBA00029961"/>
    </source>
</evidence>
<dbReference type="GO" id="GO:0005353">
    <property type="term" value="F:fructose transmembrane transporter activity"/>
    <property type="evidence" value="ECO:0007669"/>
    <property type="project" value="UniProtKB-ARBA"/>
</dbReference>
<reference evidence="19" key="1">
    <citation type="submission" date="2025-08" db="UniProtKB">
        <authorList>
            <consortium name="RefSeq"/>
        </authorList>
    </citation>
    <scope>IDENTIFICATION</scope>
    <source>
        <tissue evidence="19">Muscle</tissue>
    </source>
</reference>
<feature type="domain" description="Major facilitator superfamily (MFS) profile" evidence="17">
    <location>
        <begin position="1"/>
        <end position="393"/>
    </location>
</feature>
<evidence type="ECO:0000256" key="15">
    <source>
        <dbReference type="SAM" id="MobiDB-lite"/>
    </source>
</evidence>
<keyword evidence="9 16" id="KW-0812">Transmembrane</keyword>
<proteinExistence type="inferred from homology"/>
<dbReference type="PANTHER" id="PTHR23503:SF30">
    <property type="entry name" value="SOLUTE CARRIER FAMILY 2, FACILITATED GLUCOSE TRANSPORTER MEMBER 7"/>
    <property type="match status" value="1"/>
</dbReference>
<keyword evidence="10 16" id="KW-1133">Transmembrane helix</keyword>
<dbReference type="PANTHER" id="PTHR23503">
    <property type="entry name" value="SOLUTE CARRIER FAMILY 2"/>
    <property type="match status" value="1"/>
</dbReference>
<dbReference type="GO" id="GO:1990539">
    <property type="term" value="P:fructose import across plasma membrane"/>
    <property type="evidence" value="ECO:0007669"/>
    <property type="project" value="UniProtKB-ARBA"/>
</dbReference>
<evidence type="ECO:0000256" key="10">
    <source>
        <dbReference type="ARBA" id="ARBA00022989"/>
    </source>
</evidence>
<dbReference type="NCBIfam" id="TIGR00879">
    <property type="entry name" value="SP"/>
    <property type="match status" value="1"/>
</dbReference>
<dbReference type="RefSeq" id="XP_019495256.1">
    <property type="nucleotide sequence ID" value="XM_019639711.1"/>
</dbReference>
<keyword evidence="18" id="KW-1185">Reference proteome</keyword>
<dbReference type="GO" id="GO:0046323">
    <property type="term" value="P:D-glucose import"/>
    <property type="evidence" value="ECO:0007669"/>
    <property type="project" value="TreeGrafter"/>
</dbReference>
<evidence type="ECO:0000256" key="16">
    <source>
        <dbReference type="SAM" id="Phobius"/>
    </source>
</evidence>
<feature type="region of interest" description="Disordered" evidence="15">
    <location>
        <begin position="1"/>
        <end position="30"/>
    </location>
</feature>
<evidence type="ECO:0000256" key="7">
    <source>
        <dbReference type="ARBA" id="ARBA00022475"/>
    </source>
</evidence>
<evidence type="ECO:0000313" key="18">
    <source>
        <dbReference type="Proteomes" id="UP000694851"/>
    </source>
</evidence>
<dbReference type="Gene3D" id="1.20.1250.20">
    <property type="entry name" value="MFS general substrate transporter like domains"/>
    <property type="match status" value="2"/>
</dbReference>
<feature type="transmembrane region" description="Helical" evidence="16">
    <location>
        <begin position="301"/>
        <end position="318"/>
    </location>
</feature>
<name>A0A8B7R2Q7_HIPAR</name>
<dbReference type="PROSITE" id="PS50850">
    <property type="entry name" value="MFS"/>
    <property type="match status" value="1"/>
</dbReference>
<feature type="transmembrane region" description="Helical" evidence="16">
    <location>
        <begin position="368"/>
        <end position="389"/>
    </location>
</feature>
<dbReference type="InterPro" id="IPR020846">
    <property type="entry name" value="MFS_dom"/>
</dbReference>
<dbReference type="PROSITE" id="PS00216">
    <property type="entry name" value="SUGAR_TRANSPORT_1"/>
    <property type="match status" value="1"/>
</dbReference>
<keyword evidence="7" id="KW-1003">Cell membrane</keyword>
<evidence type="ECO:0000256" key="2">
    <source>
        <dbReference type="ARBA" id="ARBA00004135"/>
    </source>
</evidence>
<dbReference type="GO" id="GO:0016324">
    <property type="term" value="C:apical plasma membrane"/>
    <property type="evidence" value="ECO:0007669"/>
    <property type="project" value="UniProtKB-SubCell"/>
</dbReference>
<dbReference type="FunFam" id="1.20.1250.20:FF:001511">
    <property type="entry name" value="Solute carrier family 2, facilitated glucose transporter member 5"/>
    <property type="match status" value="1"/>
</dbReference>
<dbReference type="GeneID" id="109381241"/>
<evidence type="ECO:0000313" key="19">
    <source>
        <dbReference type="RefSeq" id="XP_019495256.1"/>
    </source>
</evidence>
<comment type="similarity">
    <text evidence="4">Belongs to the major facilitator superfamily. Sugar transporter (TC 2.A.1.1) family. Glucose transporter subfamily.</text>
</comment>
<dbReference type="Proteomes" id="UP000694851">
    <property type="component" value="Unplaced"/>
</dbReference>
<dbReference type="GO" id="GO:0042383">
    <property type="term" value="C:sarcolemma"/>
    <property type="evidence" value="ECO:0007669"/>
    <property type="project" value="UniProtKB-SubCell"/>
</dbReference>
<dbReference type="Pfam" id="PF00083">
    <property type="entry name" value="Sugar_tr"/>
    <property type="match status" value="1"/>
</dbReference>
<comment type="catalytic activity">
    <reaction evidence="1">
        <text>D-fructose(out) = D-fructose(in)</text>
        <dbReference type="Rhea" id="RHEA:60372"/>
        <dbReference type="ChEBI" id="CHEBI:37721"/>
    </reaction>
</comment>
<dbReference type="GO" id="GO:0070837">
    <property type="term" value="P:dehydroascorbic acid transport"/>
    <property type="evidence" value="ECO:0007669"/>
    <property type="project" value="TreeGrafter"/>
</dbReference>
<dbReference type="InterPro" id="IPR005828">
    <property type="entry name" value="MFS_sugar_transport-like"/>
</dbReference>
<feature type="transmembrane region" description="Helical" evidence="16">
    <location>
        <begin position="205"/>
        <end position="225"/>
    </location>
</feature>
<keyword evidence="11 16" id="KW-0472">Membrane</keyword>
<evidence type="ECO:0000256" key="1">
    <source>
        <dbReference type="ARBA" id="ARBA00000590"/>
    </source>
</evidence>